<dbReference type="NCBIfam" id="NF001399">
    <property type="entry name" value="PRK00283.1"/>
    <property type="match status" value="1"/>
</dbReference>
<dbReference type="GO" id="GO:0009037">
    <property type="term" value="F:tyrosine-based site-specific recombinase activity"/>
    <property type="evidence" value="ECO:0007669"/>
    <property type="project" value="UniProtKB-UniRule"/>
</dbReference>
<keyword evidence="8 11" id="KW-0238">DNA-binding</keyword>
<keyword evidence="7 11" id="KW-0229">DNA integration</keyword>
<feature type="active site" description="O-(3'-phospho-DNA)-tyrosine intermediate" evidence="11">
    <location>
        <position position="285"/>
    </location>
</feature>
<evidence type="ECO:0000256" key="10">
    <source>
        <dbReference type="ARBA" id="ARBA00023306"/>
    </source>
</evidence>
<dbReference type="STRING" id="1620.IV67_GL000261"/>
<evidence type="ECO:0000256" key="11">
    <source>
        <dbReference type="HAMAP-Rule" id="MF_01807"/>
    </source>
</evidence>
<dbReference type="Gene3D" id="1.10.443.10">
    <property type="entry name" value="Intergrase catalytic core"/>
    <property type="match status" value="1"/>
</dbReference>
<evidence type="ECO:0000256" key="7">
    <source>
        <dbReference type="ARBA" id="ARBA00022908"/>
    </source>
</evidence>
<dbReference type="InterPro" id="IPR023009">
    <property type="entry name" value="Tyrosine_recombinase_XerC/XerD"/>
</dbReference>
<dbReference type="CDD" id="cd00798">
    <property type="entry name" value="INT_XerDC_C"/>
    <property type="match status" value="1"/>
</dbReference>
<evidence type="ECO:0000259" key="13">
    <source>
        <dbReference type="PROSITE" id="PS51900"/>
    </source>
</evidence>
<evidence type="ECO:0000313" key="15">
    <source>
        <dbReference type="Proteomes" id="UP000051673"/>
    </source>
</evidence>
<dbReference type="GO" id="GO:0051301">
    <property type="term" value="P:cell division"/>
    <property type="evidence" value="ECO:0007669"/>
    <property type="project" value="UniProtKB-KW"/>
</dbReference>
<dbReference type="GO" id="GO:0007059">
    <property type="term" value="P:chromosome segregation"/>
    <property type="evidence" value="ECO:0007669"/>
    <property type="project" value="UniProtKB-UniRule"/>
</dbReference>
<evidence type="ECO:0000256" key="4">
    <source>
        <dbReference type="ARBA" id="ARBA00022490"/>
    </source>
</evidence>
<dbReference type="PATRIC" id="fig|1620.3.peg.267"/>
<feature type="active site" evidence="11">
    <location>
        <position position="250"/>
    </location>
</feature>
<feature type="domain" description="Core-binding (CB)" evidence="13">
    <location>
        <begin position="7"/>
        <end position="94"/>
    </location>
</feature>
<dbReference type="Pfam" id="PF02899">
    <property type="entry name" value="Phage_int_SAM_1"/>
    <property type="match status" value="1"/>
</dbReference>
<dbReference type="Proteomes" id="UP000051673">
    <property type="component" value="Unassembled WGS sequence"/>
</dbReference>
<dbReference type="InterPro" id="IPR011932">
    <property type="entry name" value="Recomb_XerD"/>
</dbReference>
<comment type="caution">
    <text evidence="14">The sequence shown here is derived from an EMBL/GenBank/DDBJ whole genome shotgun (WGS) entry which is preliminary data.</text>
</comment>
<dbReference type="GO" id="GO:0003677">
    <property type="term" value="F:DNA binding"/>
    <property type="evidence" value="ECO:0007669"/>
    <property type="project" value="UniProtKB-UniRule"/>
</dbReference>
<keyword evidence="15" id="KW-1185">Reference proteome</keyword>
<dbReference type="OrthoDB" id="9801717at2"/>
<dbReference type="Gene3D" id="1.10.150.130">
    <property type="match status" value="1"/>
</dbReference>
<dbReference type="PANTHER" id="PTHR30349:SF81">
    <property type="entry name" value="TYROSINE RECOMBINASE XERC"/>
    <property type="match status" value="1"/>
</dbReference>
<dbReference type="Pfam" id="PF00589">
    <property type="entry name" value="Phage_integrase"/>
    <property type="match status" value="1"/>
</dbReference>
<dbReference type="HAMAP" id="MF_01808">
    <property type="entry name" value="Recomb_XerC_XerD"/>
    <property type="match status" value="1"/>
</dbReference>
<evidence type="ECO:0000256" key="8">
    <source>
        <dbReference type="ARBA" id="ARBA00023125"/>
    </source>
</evidence>
<dbReference type="InterPro" id="IPR011010">
    <property type="entry name" value="DNA_brk_join_enz"/>
</dbReference>
<dbReference type="HAMAP" id="MF_01807">
    <property type="entry name" value="Recomb_XerD"/>
    <property type="match status" value="1"/>
</dbReference>
<evidence type="ECO:0000256" key="2">
    <source>
        <dbReference type="ARBA" id="ARBA00010450"/>
    </source>
</evidence>
<sequence>MAETSVGPYSDQLADYLHYVTVERGLSANTRASYRQDLVQFFNYLIKEKDSCPLKDVDRFTILDFLKVLEGQGKSRNTVIHMVSSLRKFFQYAFNNQLLDKNPMDQVDPPKKAQSLPAVLTVSEVDALLAVPDTNTPLGLRNRTMLEVMYATGLRVTELVNLKLDDLHLEIGLIQTLGKGDKERIIPIGDVAVKWLKRYLQESRPFLGKQQQADVIFLNDHGRKLTRQGVWKLIKQMVQRAGITKDVSPHTLRHSFATHILENGADLRIVQELLGHSDISTTQIYTHISDKRLTEVYEKTHPRA</sequence>
<dbReference type="PANTHER" id="PTHR30349">
    <property type="entry name" value="PHAGE INTEGRASE-RELATED"/>
    <property type="match status" value="1"/>
</dbReference>
<comment type="function">
    <text evidence="11">Site-specific tyrosine recombinase, which acts by catalyzing the cutting and rejoining of the recombining DNA molecules. The XerC-XerD complex is essential to convert dimers of the bacterial chromosome into monomers to permit their segregation at cell division. It also contributes to the segregational stability of plasmids.</text>
</comment>
<feature type="active site" evidence="11">
    <location>
        <position position="155"/>
    </location>
</feature>
<evidence type="ECO:0000313" key="14">
    <source>
        <dbReference type="EMBL" id="KRN76755.1"/>
    </source>
</evidence>
<feature type="active site" evidence="11">
    <location>
        <position position="253"/>
    </location>
</feature>
<organism evidence="14 15">
    <name type="scientific">Weissella minor</name>
    <dbReference type="NCBI Taxonomy" id="1620"/>
    <lineage>
        <taxon>Bacteria</taxon>
        <taxon>Bacillati</taxon>
        <taxon>Bacillota</taxon>
        <taxon>Bacilli</taxon>
        <taxon>Lactobacillales</taxon>
        <taxon>Lactobacillaceae</taxon>
        <taxon>Weissella</taxon>
    </lineage>
</organism>
<keyword evidence="9 11" id="KW-0233">DNA recombination</keyword>
<dbReference type="EMBL" id="JQCD01000024">
    <property type="protein sequence ID" value="KRN76755.1"/>
    <property type="molecule type" value="Genomic_DNA"/>
</dbReference>
<evidence type="ECO:0000256" key="9">
    <source>
        <dbReference type="ARBA" id="ARBA00023172"/>
    </source>
</evidence>
<dbReference type="PROSITE" id="PS51898">
    <property type="entry name" value="TYR_RECOMBINASE"/>
    <property type="match status" value="1"/>
</dbReference>
<dbReference type="InterPro" id="IPR050090">
    <property type="entry name" value="Tyrosine_recombinase_XerCD"/>
</dbReference>
<evidence type="ECO:0000256" key="1">
    <source>
        <dbReference type="ARBA" id="ARBA00004496"/>
    </source>
</evidence>
<dbReference type="InterPro" id="IPR004107">
    <property type="entry name" value="Integrase_SAM-like_N"/>
</dbReference>
<dbReference type="InterPro" id="IPR010998">
    <property type="entry name" value="Integrase_recombinase_N"/>
</dbReference>
<keyword evidence="6 11" id="KW-0159">Chromosome partition</keyword>
<keyword evidence="4 11" id="KW-0963">Cytoplasm</keyword>
<dbReference type="InterPro" id="IPR013762">
    <property type="entry name" value="Integrase-like_cat_sf"/>
</dbReference>
<feature type="active site" evidence="11">
    <location>
        <position position="179"/>
    </location>
</feature>
<keyword evidence="10 11" id="KW-0131">Cell cycle</keyword>
<dbReference type="AlphaFoldDB" id="A0A0R2JHF4"/>
<comment type="subcellular location">
    <subcellularLocation>
        <location evidence="1 11">Cytoplasm</location>
    </subcellularLocation>
</comment>
<dbReference type="PROSITE" id="PS51900">
    <property type="entry name" value="CB"/>
    <property type="match status" value="1"/>
</dbReference>
<name>A0A0R2JHF4_9LACO</name>
<dbReference type="NCBIfam" id="TIGR02225">
    <property type="entry name" value="recomb_XerD"/>
    <property type="match status" value="1"/>
</dbReference>
<comment type="similarity">
    <text evidence="2 11">Belongs to the 'phage' integrase family. XerD subfamily.</text>
</comment>
<proteinExistence type="inferred from homology"/>
<evidence type="ECO:0000256" key="6">
    <source>
        <dbReference type="ARBA" id="ARBA00022829"/>
    </source>
</evidence>
<comment type="subunit">
    <text evidence="11">Forms a cyclic heterotetrameric complex composed of two molecules of XerC and two molecules of XerD.</text>
</comment>
<accession>A0A0R2JHF4</accession>
<dbReference type="GO" id="GO:0006313">
    <property type="term" value="P:DNA transposition"/>
    <property type="evidence" value="ECO:0007669"/>
    <property type="project" value="UniProtKB-UniRule"/>
</dbReference>
<evidence type="ECO:0000256" key="3">
    <source>
        <dbReference type="ARBA" id="ARBA00015810"/>
    </source>
</evidence>
<dbReference type="GO" id="GO:0005737">
    <property type="term" value="C:cytoplasm"/>
    <property type="evidence" value="ECO:0007669"/>
    <property type="project" value="UniProtKB-SubCell"/>
</dbReference>
<evidence type="ECO:0000256" key="5">
    <source>
        <dbReference type="ARBA" id="ARBA00022618"/>
    </source>
</evidence>
<dbReference type="InterPro" id="IPR044068">
    <property type="entry name" value="CB"/>
</dbReference>
<dbReference type="SUPFAM" id="SSF56349">
    <property type="entry name" value="DNA breaking-rejoining enzymes"/>
    <property type="match status" value="1"/>
</dbReference>
<dbReference type="InterPro" id="IPR002104">
    <property type="entry name" value="Integrase_catalytic"/>
</dbReference>
<dbReference type="RefSeq" id="WP_057787415.1">
    <property type="nucleotide sequence ID" value="NZ_CBDALJ010000001.1"/>
</dbReference>
<gene>
    <name evidence="11" type="primary">xerD</name>
    <name evidence="14" type="ORF">IV67_GL000261</name>
</gene>
<reference evidence="14 15" key="1">
    <citation type="journal article" date="2015" name="Genome Announc.">
        <title>Expanding the biotechnology potential of lactobacilli through comparative genomics of 213 strains and associated genera.</title>
        <authorList>
            <person name="Sun Z."/>
            <person name="Harris H.M."/>
            <person name="McCann A."/>
            <person name="Guo C."/>
            <person name="Argimon S."/>
            <person name="Zhang W."/>
            <person name="Yang X."/>
            <person name="Jeffery I.B."/>
            <person name="Cooney J.C."/>
            <person name="Kagawa T.F."/>
            <person name="Liu W."/>
            <person name="Song Y."/>
            <person name="Salvetti E."/>
            <person name="Wrobel A."/>
            <person name="Rasinkangas P."/>
            <person name="Parkhill J."/>
            <person name="Rea M.C."/>
            <person name="O'Sullivan O."/>
            <person name="Ritari J."/>
            <person name="Douillard F.P."/>
            <person name="Paul Ross R."/>
            <person name="Yang R."/>
            <person name="Briner A.E."/>
            <person name="Felis G.E."/>
            <person name="de Vos W.M."/>
            <person name="Barrangou R."/>
            <person name="Klaenhammer T.R."/>
            <person name="Caufield P.W."/>
            <person name="Cui Y."/>
            <person name="Zhang H."/>
            <person name="O'Toole P.W."/>
        </authorList>
    </citation>
    <scope>NUCLEOTIDE SEQUENCE [LARGE SCALE GENOMIC DNA]</scope>
    <source>
        <strain evidence="14 15">DSM 20014</strain>
    </source>
</reference>
<feature type="active site" evidence="11">
    <location>
        <position position="276"/>
    </location>
</feature>
<protein>
    <recommendedName>
        <fullName evidence="3 11">Tyrosine recombinase XerD</fullName>
    </recommendedName>
</protein>
<evidence type="ECO:0000259" key="12">
    <source>
        <dbReference type="PROSITE" id="PS51898"/>
    </source>
</evidence>
<feature type="domain" description="Tyr recombinase" evidence="12">
    <location>
        <begin position="115"/>
        <end position="298"/>
    </location>
</feature>
<keyword evidence="5 11" id="KW-0132">Cell division</keyword>
<dbReference type="NCBIfam" id="NF040815">
    <property type="entry name" value="recomb_XerA_Arch"/>
    <property type="match status" value="1"/>
</dbReference>